<name>A0A7J6VZH7_THATH</name>
<comment type="caution">
    <text evidence="2">The sequence shown here is derived from an EMBL/GenBank/DDBJ whole genome shotgun (WGS) entry which is preliminary data.</text>
</comment>
<accession>A0A7J6VZH7</accession>
<evidence type="ECO:0000256" key="1">
    <source>
        <dbReference type="SAM" id="MobiDB-lite"/>
    </source>
</evidence>
<organism evidence="2 3">
    <name type="scientific">Thalictrum thalictroides</name>
    <name type="common">Rue-anemone</name>
    <name type="synonym">Anemone thalictroides</name>
    <dbReference type="NCBI Taxonomy" id="46969"/>
    <lineage>
        <taxon>Eukaryota</taxon>
        <taxon>Viridiplantae</taxon>
        <taxon>Streptophyta</taxon>
        <taxon>Embryophyta</taxon>
        <taxon>Tracheophyta</taxon>
        <taxon>Spermatophyta</taxon>
        <taxon>Magnoliopsida</taxon>
        <taxon>Ranunculales</taxon>
        <taxon>Ranunculaceae</taxon>
        <taxon>Thalictroideae</taxon>
        <taxon>Thalictrum</taxon>
    </lineage>
</organism>
<keyword evidence="3" id="KW-1185">Reference proteome</keyword>
<sequence length="76" mass="8643">MATKASGYMEILRTNKLIKEVQMIFEANRPDPLELEKAKKALKVYSLREESNSKSHSTSTAPRFKSQSSTSPTRHM</sequence>
<proteinExistence type="predicted"/>
<protein>
    <submittedName>
        <fullName evidence="2">Uncharacterized protein</fullName>
    </submittedName>
</protein>
<feature type="region of interest" description="Disordered" evidence="1">
    <location>
        <begin position="46"/>
        <end position="76"/>
    </location>
</feature>
<dbReference type="EMBL" id="JABWDY010024051">
    <property type="protein sequence ID" value="KAF5190529.1"/>
    <property type="molecule type" value="Genomic_DNA"/>
</dbReference>
<evidence type="ECO:0000313" key="2">
    <source>
        <dbReference type="EMBL" id="KAF5190529.1"/>
    </source>
</evidence>
<dbReference type="Proteomes" id="UP000554482">
    <property type="component" value="Unassembled WGS sequence"/>
</dbReference>
<dbReference type="AlphaFoldDB" id="A0A7J6VZH7"/>
<reference evidence="2 3" key="1">
    <citation type="submission" date="2020-06" db="EMBL/GenBank/DDBJ databases">
        <title>Transcriptomic and genomic resources for Thalictrum thalictroides and T. hernandezii: Facilitating candidate gene discovery in an emerging model plant lineage.</title>
        <authorList>
            <person name="Arias T."/>
            <person name="Riano-Pachon D.M."/>
            <person name="Di Stilio V.S."/>
        </authorList>
    </citation>
    <scope>NUCLEOTIDE SEQUENCE [LARGE SCALE GENOMIC DNA]</scope>
    <source>
        <strain evidence="3">cv. WT478/WT964</strain>
        <tissue evidence="2">Leaves</tissue>
    </source>
</reference>
<evidence type="ECO:0000313" key="3">
    <source>
        <dbReference type="Proteomes" id="UP000554482"/>
    </source>
</evidence>
<feature type="compositionally biased region" description="Polar residues" evidence="1">
    <location>
        <begin position="54"/>
        <end position="76"/>
    </location>
</feature>
<gene>
    <name evidence="2" type="ORF">FRX31_019883</name>
</gene>